<sequence>MLLHFFTSNLESLSGINRKSLNFNNYLKINELYVDIQTKWINRTTQMSRLKIGRLTKNNSGIWTCRKVPGTNLESLEESSLDLQKTNIKTEPKELYDTFNDNTGKSLETRLLPLHIYTYFMYFYIFYTILYYSCV</sequence>
<protein>
    <submittedName>
        <fullName evidence="3">Uncharacterized protein</fullName>
    </submittedName>
</protein>
<evidence type="ECO:0000313" key="2">
    <source>
        <dbReference type="Proteomes" id="UP000050790"/>
    </source>
</evidence>
<organism evidence="2 3">
    <name type="scientific">Schistosoma margrebowiei</name>
    <dbReference type="NCBI Taxonomy" id="48269"/>
    <lineage>
        <taxon>Eukaryota</taxon>
        <taxon>Metazoa</taxon>
        <taxon>Spiralia</taxon>
        <taxon>Lophotrochozoa</taxon>
        <taxon>Platyhelminthes</taxon>
        <taxon>Trematoda</taxon>
        <taxon>Digenea</taxon>
        <taxon>Strigeidida</taxon>
        <taxon>Schistosomatoidea</taxon>
        <taxon>Schistosomatidae</taxon>
        <taxon>Schistosoma</taxon>
    </lineage>
</organism>
<feature type="transmembrane region" description="Helical" evidence="1">
    <location>
        <begin position="116"/>
        <end position="134"/>
    </location>
</feature>
<dbReference type="Proteomes" id="UP000050790">
    <property type="component" value="Unassembled WGS sequence"/>
</dbReference>
<evidence type="ECO:0000256" key="1">
    <source>
        <dbReference type="SAM" id="Phobius"/>
    </source>
</evidence>
<accession>A0AA84Z517</accession>
<evidence type="ECO:0000313" key="3">
    <source>
        <dbReference type="WBParaSite" id="SMRG1_12510.1"/>
    </source>
</evidence>
<name>A0AA84Z517_9TREM</name>
<keyword evidence="1" id="KW-0812">Transmembrane</keyword>
<proteinExistence type="predicted"/>
<keyword evidence="1" id="KW-1133">Transmembrane helix</keyword>
<keyword evidence="1" id="KW-0472">Membrane</keyword>
<dbReference type="WBParaSite" id="SMRG1_12510.1">
    <property type="protein sequence ID" value="SMRG1_12510.1"/>
    <property type="gene ID" value="SMRG1_12510"/>
</dbReference>
<dbReference type="AlphaFoldDB" id="A0AA84Z517"/>
<reference evidence="3" key="1">
    <citation type="submission" date="2023-11" db="UniProtKB">
        <authorList>
            <consortium name="WormBaseParasite"/>
        </authorList>
    </citation>
    <scope>IDENTIFICATION</scope>
</reference>